<dbReference type="InterPro" id="IPR009526">
    <property type="entry name" value="DUF1146"/>
</dbReference>
<keyword evidence="1" id="KW-1133">Transmembrane helix</keyword>
<feature type="transmembrane region" description="Helical" evidence="1">
    <location>
        <begin position="6"/>
        <end position="26"/>
    </location>
</feature>
<dbReference type="OrthoDB" id="1651016at2"/>
<dbReference type="Pfam" id="PF06612">
    <property type="entry name" value="DUF1146"/>
    <property type="match status" value="1"/>
</dbReference>
<feature type="transmembrane region" description="Helical" evidence="1">
    <location>
        <begin position="46"/>
        <end position="67"/>
    </location>
</feature>
<dbReference type="AlphaFoldDB" id="A0A1H0YNJ7"/>
<organism evidence="2 3">
    <name type="scientific">Carnobacterium viridans</name>
    <dbReference type="NCBI Taxonomy" id="174587"/>
    <lineage>
        <taxon>Bacteria</taxon>
        <taxon>Bacillati</taxon>
        <taxon>Bacillota</taxon>
        <taxon>Bacilli</taxon>
        <taxon>Lactobacillales</taxon>
        <taxon>Carnobacteriaceae</taxon>
        <taxon>Carnobacterium</taxon>
    </lineage>
</organism>
<dbReference type="Proteomes" id="UP000199481">
    <property type="component" value="Unassembled WGS sequence"/>
</dbReference>
<dbReference type="RefSeq" id="WP_089975887.1">
    <property type="nucleotide sequence ID" value="NZ_CP084916.1"/>
</dbReference>
<dbReference type="NCBIfam" id="TIGR02327">
    <property type="entry name" value="int_mem_ywzB"/>
    <property type="match status" value="1"/>
</dbReference>
<accession>A0A1H0YNJ7</accession>
<sequence length="77" mass="8928">MNFLGVQALVTVVSHLFFVLLTFWALKGIRIEKLLKKNNIGQARVLYLFVSITIGYTVSTFFMDFLLTSQNLIFLFY</sequence>
<gene>
    <name evidence="2" type="ORF">SAMN04487752_1060</name>
</gene>
<keyword evidence="1" id="KW-0812">Transmembrane</keyword>
<evidence type="ECO:0000256" key="1">
    <source>
        <dbReference type="SAM" id="Phobius"/>
    </source>
</evidence>
<keyword evidence="3" id="KW-1185">Reference proteome</keyword>
<protein>
    <submittedName>
        <fullName evidence="2">Conserved hypothetical integral membrane protein</fullName>
    </submittedName>
</protein>
<evidence type="ECO:0000313" key="2">
    <source>
        <dbReference type="EMBL" id="SDQ16709.1"/>
    </source>
</evidence>
<keyword evidence="1" id="KW-0472">Membrane</keyword>
<dbReference type="EMBL" id="FNJW01000008">
    <property type="protein sequence ID" value="SDQ16709.1"/>
    <property type="molecule type" value="Genomic_DNA"/>
</dbReference>
<evidence type="ECO:0000313" key="3">
    <source>
        <dbReference type="Proteomes" id="UP000199481"/>
    </source>
</evidence>
<name>A0A1H0YNJ7_9LACT</name>
<proteinExistence type="predicted"/>
<reference evidence="3" key="1">
    <citation type="submission" date="2016-10" db="EMBL/GenBank/DDBJ databases">
        <authorList>
            <person name="Varghese N."/>
            <person name="Submissions S."/>
        </authorList>
    </citation>
    <scope>NUCLEOTIDE SEQUENCE [LARGE SCALE GENOMIC DNA]</scope>
    <source>
        <strain evidence="3">MPL-11</strain>
    </source>
</reference>